<reference evidence="3" key="2">
    <citation type="journal article" date="2017" name="Nat. Plants">
        <title>The Aegilops tauschii genome reveals multiple impacts of transposons.</title>
        <authorList>
            <person name="Zhao G."/>
            <person name="Zou C."/>
            <person name="Li K."/>
            <person name="Wang K."/>
            <person name="Li T."/>
            <person name="Gao L."/>
            <person name="Zhang X."/>
            <person name="Wang H."/>
            <person name="Yang Z."/>
            <person name="Liu X."/>
            <person name="Jiang W."/>
            <person name="Mao L."/>
            <person name="Kong X."/>
            <person name="Jiao Y."/>
            <person name="Jia J."/>
        </authorList>
    </citation>
    <scope>NUCLEOTIDE SEQUENCE [LARGE SCALE GENOMIC DNA]</scope>
    <source>
        <strain evidence="3">cv. AL8/78</strain>
    </source>
</reference>
<keyword evidence="3" id="KW-1185">Reference proteome</keyword>
<protein>
    <recommendedName>
        <fullName evidence="1">Reverse transcriptase zinc-binding domain-containing protein</fullName>
    </recommendedName>
</protein>
<reference evidence="2" key="5">
    <citation type="journal article" date="2021" name="G3 (Bethesda)">
        <title>Aegilops tauschii genome assembly Aet v5.0 features greater sequence contiguity and improved annotation.</title>
        <authorList>
            <person name="Wang L."/>
            <person name="Zhu T."/>
            <person name="Rodriguez J.C."/>
            <person name="Deal K.R."/>
            <person name="Dubcovsky J."/>
            <person name="McGuire P.E."/>
            <person name="Lux T."/>
            <person name="Spannagl M."/>
            <person name="Mayer K.F.X."/>
            <person name="Baldrich P."/>
            <person name="Meyers B.C."/>
            <person name="Huo N."/>
            <person name="Gu Y.Q."/>
            <person name="Zhou H."/>
            <person name="Devos K.M."/>
            <person name="Bennetzen J.L."/>
            <person name="Unver T."/>
            <person name="Budak H."/>
            <person name="Gulick P.J."/>
            <person name="Galiba G."/>
            <person name="Kalapos B."/>
            <person name="Nelson D.R."/>
            <person name="Li P."/>
            <person name="You F.M."/>
            <person name="Luo M.C."/>
            <person name="Dvorak J."/>
        </authorList>
    </citation>
    <scope>NUCLEOTIDE SEQUENCE [LARGE SCALE GENOMIC DNA]</scope>
    <source>
        <strain evidence="2">cv. AL8/78</strain>
    </source>
</reference>
<evidence type="ECO:0000313" key="3">
    <source>
        <dbReference type="Proteomes" id="UP000015105"/>
    </source>
</evidence>
<dbReference type="Gramene" id="AET6Gv20477500.1">
    <property type="protein sequence ID" value="AET6Gv20477500.1"/>
    <property type="gene ID" value="AET6Gv20477500"/>
</dbReference>
<dbReference type="EnsemblPlants" id="AET6Gv20477500.1">
    <property type="protein sequence ID" value="AET6Gv20477500.1"/>
    <property type="gene ID" value="AET6Gv20477500"/>
</dbReference>
<name>A0A453NTU8_AEGTS</name>
<reference evidence="2" key="4">
    <citation type="submission" date="2019-03" db="UniProtKB">
        <authorList>
            <consortium name="EnsemblPlants"/>
        </authorList>
    </citation>
    <scope>IDENTIFICATION</scope>
</reference>
<proteinExistence type="predicted"/>
<reference evidence="3" key="1">
    <citation type="journal article" date="2014" name="Science">
        <title>Ancient hybridizations among the ancestral genomes of bread wheat.</title>
        <authorList>
            <consortium name="International Wheat Genome Sequencing Consortium,"/>
            <person name="Marcussen T."/>
            <person name="Sandve S.R."/>
            <person name="Heier L."/>
            <person name="Spannagl M."/>
            <person name="Pfeifer M."/>
            <person name="Jakobsen K.S."/>
            <person name="Wulff B.B."/>
            <person name="Steuernagel B."/>
            <person name="Mayer K.F."/>
            <person name="Olsen O.A."/>
        </authorList>
    </citation>
    <scope>NUCLEOTIDE SEQUENCE [LARGE SCALE GENOMIC DNA]</scope>
    <source>
        <strain evidence="3">cv. AL8/78</strain>
    </source>
</reference>
<dbReference type="Proteomes" id="UP000015105">
    <property type="component" value="Chromosome 6D"/>
</dbReference>
<dbReference type="Pfam" id="PF13966">
    <property type="entry name" value="zf-RVT"/>
    <property type="match status" value="1"/>
</dbReference>
<sequence length="79" mass="9161">HWTTSDTYSASSCYKALFIGACEDPHWKLTWRPWAPLRVKFFLWLALQDRCWTADCLAMHGLPHDATCVLCDPESETMQ</sequence>
<reference evidence="2" key="3">
    <citation type="journal article" date="2017" name="Nature">
        <title>Genome sequence of the progenitor of the wheat D genome Aegilops tauschii.</title>
        <authorList>
            <person name="Luo M.C."/>
            <person name="Gu Y.Q."/>
            <person name="Puiu D."/>
            <person name="Wang H."/>
            <person name="Twardziok S.O."/>
            <person name="Deal K.R."/>
            <person name="Huo N."/>
            <person name="Zhu T."/>
            <person name="Wang L."/>
            <person name="Wang Y."/>
            <person name="McGuire P.E."/>
            <person name="Liu S."/>
            <person name="Long H."/>
            <person name="Ramasamy R.K."/>
            <person name="Rodriguez J.C."/>
            <person name="Van S.L."/>
            <person name="Yuan L."/>
            <person name="Wang Z."/>
            <person name="Xia Z."/>
            <person name="Xiao L."/>
            <person name="Anderson O.D."/>
            <person name="Ouyang S."/>
            <person name="Liang Y."/>
            <person name="Zimin A.V."/>
            <person name="Pertea G."/>
            <person name="Qi P."/>
            <person name="Bennetzen J.L."/>
            <person name="Dai X."/>
            <person name="Dawson M.W."/>
            <person name="Muller H.G."/>
            <person name="Kugler K."/>
            <person name="Rivarola-Duarte L."/>
            <person name="Spannagl M."/>
            <person name="Mayer K.F.X."/>
            <person name="Lu F.H."/>
            <person name="Bevan M.W."/>
            <person name="Leroy P."/>
            <person name="Li P."/>
            <person name="You F.M."/>
            <person name="Sun Q."/>
            <person name="Liu Z."/>
            <person name="Lyons E."/>
            <person name="Wicker T."/>
            <person name="Salzberg S.L."/>
            <person name="Devos K.M."/>
            <person name="Dvorak J."/>
        </authorList>
    </citation>
    <scope>NUCLEOTIDE SEQUENCE [LARGE SCALE GENOMIC DNA]</scope>
    <source>
        <strain evidence="2">cv. AL8/78</strain>
    </source>
</reference>
<organism evidence="2 3">
    <name type="scientific">Aegilops tauschii subsp. strangulata</name>
    <name type="common">Goatgrass</name>
    <dbReference type="NCBI Taxonomy" id="200361"/>
    <lineage>
        <taxon>Eukaryota</taxon>
        <taxon>Viridiplantae</taxon>
        <taxon>Streptophyta</taxon>
        <taxon>Embryophyta</taxon>
        <taxon>Tracheophyta</taxon>
        <taxon>Spermatophyta</taxon>
        <taxon>Magnoliopsida</taxon>
        <taxon>Liliopsida</taxon>
        <taxon>Poales</taxon>
        <taxon>Poaceae</taxon>
        <taxon>BOP clade</taxon>
        <taxon>Pooideae</taxon>
        <taxon>Triticodae</taxon>
        <taxon>Triticeae</taxon>
        <taxon>Triticinae</taxon>
        <taxon>Aegilops</taxon>
    </lineage>
</organism>
<accession>A0A453NTU8</accession>
<evidence type="ECO:0000313" key="2">
    <source>
        <dbReference type="EnsemblPlants" id="AET6Gv20477500.1"/>
    </source>
</evidence>
<dbReference type="InterPro" id="IPR026960">
    <property type="entry name" value="RVT-Znf"/>
</dbReference>
<feature type="domain" description="Reverse transcriptase zinc-binding" evidence="1">
    <location>
        <begin position="8"/>
        <end position="79"/>
    </location>
</feature>
<dbReference type="AlphaFoldDB" id="A0A453NTU8"/>
<evidence type="ECO:0000259" key="1">
    <source>
        <dbReference type="Pfam" id="PF13966"/>
    </source>
</evidence>
<dbReference type="STRING" id="200361.A0A453NTU8"/>